<protein>
    <submittedName>
        <fullName evidence="1">Uncharacterized protein</fullName>
    </submittedName>
</protein>
<gene>
    <name evidence="1" type="ORF">FMAN_15495</name>
</gene>
<dbReference type="RefSeq" id="XP_041691586.1">
    <property type="nucleotide sequence ID" value="XM_041826312.1"/>
</dbReference>
<dbReference type="EMBL" id="FCQH01000041">
    <property type="protein sequence ID" value="CVL09331.1"/>
    <property type="molecule type" value="Genomic_DNA"/>
</dbReference>
<reference evidence="2" key="1">
    <citation type="journal article" date="2016" name="Genome Biol. Evol.">
        <title>Comparative 'omics' of the Fusarium fujikuroi species complex highlights differences in genetic potential and metabolite synthesis.</title>
        <authorList>
            <person name="Niehaus E.-M."/>
            <person name="Muensterkoetter M."/>
            <person name="Proctor R.H."/>
            <person name="Brown D.W."/>
            <person name="Sharon A."/>
            <person name="Idan Y."/>
            <person name="Oren-Young L."/>
            <person name="Sieber C.M."/>
            <person name="Novak O."/>
            <person name="Pencik A."/>
            <person name="Tarkowska D."/>
            <person name="Hromadova K."/>
            <person name="Freeman S."/>
            <person name="Maymon M."/>
            <person name="Elazar M."/>
            <person name="Youssef S.A."/>
            <person name="El-Shabrawy E.S.M."/>
            <person name="Shalaby A.B.A."/>
            <person name="Houterman P."/>
            <person name="Brock N.L."/>
            <person name="Burkhardt I."/>
            <person name="Tsavkelova E.A."/>
            <person name="Dickschat J.S."/>
            <person name="Galuszka P."/>
            <person name="Gueldener U."/>
            <person name="Tudzynski B."/>
        </authorList>
    </citation>
    <scope>NUCLEOTIDE SEQUENCE [LARGE SCALE GENOMIC DNA]</scope>
    <source>
        <strain evidence="2">MRC7560</strain>
    </source>
</reference>
<accession>A0A1L7UP75</accession>
<comment type="caution">
    <text evidence="1">The sequence shown here is derived from an EMBL/GenBank/DDBJ whole genome shotgun (WGS) entry which is preliminary data.</text>
</comment>
<keyword evidence="2" id="KW-1185">Reference proteome</keyword>
<dbReference type="Proteomes" id="UP000184255">
    <property type="component" value="Unassembled WGS sequence"/>
</dbReference>
<dbReference type="AlphaFoldDB" id="A0A1L7UP75"/>
<sequence length="153" mass="16869">MLGWSQRFIHSFFRSSPSSSSFPLSHEPLWDSLHEVDSSVLLNDLKKSYLPLACIENPGPNRLDCPSAIAAWSGFTDDDGNVTIDAGTCRSTTYGNCQAVVCAPKARVVAPLEQMRGPMWTHITARCVSGGAGGVWFNEDLEMMIELRRPQDH</sequence>
<dbReference type="VEuPathDB" id="FungiDB:FMAN_15495"/>
<evidence type="ECO:0000313" key="2">
    <source>
        <dbReference type="Proteomes" id="UP000184255"/>
    </source>
</evidence>
<name>A0A1L7UP75_FUSMA</name>
<evidence type="ECO:0000313" key="1">
    <source>
        <dbReference type="EMBL" id="CVL09331.1"/>
    </source>
</evidence>
<organism evidence="1 2">
    <name type="scientific">Fusarium mangiferae</name>
    <name type="common">Mango malformation disease fungus</name>
    <dbReference type="NCBI Taxonomy" id="192010"/>
    <lineage>
        <taxon>Eukaryota</taxon>
        <taxon>Fungi</taxon>
        <taxon>Dikarya</taxon>
        <taxon>Ascomycota</taxon>
        <taxon>Pezizomycotina</taxon>
        <taxon>Sordariomycetes</taxon>
        <taxon>Hypocreomycetidae</taxon>
        <taxon>Hypocreales</taxon>
        <taxon>Nectriaceae</taxon>
        <taxon>Fusarium</taxon>
        <taxon>Fusarium fujikuroi species complex</taxon>
    </lineage>
</organism>
<dbReference type="GeneID" id="65094735"/>
<proteinExistence type="predicted"/>